<sequence>MPAKGKHRRTKSNRLTRGIAAAGTGGAVVALPLLGATGAHAAEQAAPPAAPAQAVAQVKAVAAEAAPTTAKAAPKTYSVVRGDYLSKIAAEHHLAGGWQKLYKDNRQVVGENPSLILPGMKLTLGAKSTAKAAAPKATTHKSTQSSGKNGDTTRASRGGERPAAPAAAETTSTSSSSSSAPSSSSGTTSSSGWFAPVSGGMSTPYRAAGSMWSSGYHTGVDFMASTGTTVVAVGPGTVYSAGDGGAYGNQVVIQHADGTFSQYAHLSSISVSAGQTVTGGQQIGLSGATGNVTGPHLHFEMRTGPEYGSDIDPLAALRQHGVSI</sequence>
<dbReference type="PANTHER" id="PTHR21666:SF270">
    <property type="entry name" value="MUREIN HYDROLASE ACTIVATOR ENVC"/>
    <property type="match status" value="1"/>
</dbReference>
<dbReference type="Pfam" id="PF01551">
    <property type="entry name" value="Peptidase_M23"/>
    <property type="match status" value="1"/>
</dbReference>
<feature type="compositionally biased region" description="Low complexity" evidence="1">
    <location>
        <begin position="161"/>
        <end position="191"/>
    </location>
</feature>
<evidence type="ECO:0000259" key="3">
    <source>
        <dbReference type="PROSITE" id="PS51782"/>
    </source>
</evidence>
<dbReference type="SUPFAM" id="SSF51261">
    <property type="entry name" value="Duplicated hybrid motif"/>
    <property type="match status" value="1"/>
</dbReference>
<feature type="compositionally biased region" description="Low complexity" evidence="1">
    <location>
        <begin position="131"/>
        <end position="143"/>
    </location>
</feature>
<organism evidence="4 5">
    <name type="scientific">Streptomyces tanashiensis</name>
    <dbReference type="NCBI Taxonomy" id="67367"/>
    <lineage>
        <taxon>Bacteria</taxon>
        <taxon>Bacillati</taxon>
        <taxon>Actinomycetota</taxon>
        <taxon>Actinomycetes</taxon>
        <taxon>Kitasatosporales</taxon>
        <taxon>Streptomycetaceae</taxon>
        <taxon>Streptomyces</taxon>
    </lineage>
</organism>
<reference evidence="4" key="1">
    <citation type="submission" date="2021-09" db="EMBL/GenBank/DDBJ databases">
        <title>Complete genome sequence and metabolic characterization of Streptomyces tanashiensis DSM 731 the producer of antibacterial Kalafungin and diverse secondary metabolites.</title>
        <authorList>
            <person name="Abbasi M.N."/>
            <person name="Anwar M.N."/>
            <person name="Alam K."/>
            <person name="Shoaib M."/>
            <person name="Lin Z."/>
            <person name="Hayat M."/>
            <person name="Ali M.I."/>
            <person name="Malik H.M.T."/>
            <person name="Ahmed I."/>
            <person name="Li A."/>
            <person name="Hailong Wang H."/>
            <person name="Zhang Y."/>
        </authorList>
    </citation>
    <scope>NUCLEOTIDE SEQUENCE</scope>
    <source>
        <strain evidence="4">Kala</strain>
    </source>
</reference>
<dbReference type="CDD" id="cd12797">
    <property type="entry name" value="M23_peptidase"/>
    <property type="match status" value="1"/>
</dbReference>
<dbReference type="InterPro" id="IPR018392">
    <property type="entry name" value="LysM"/>
</dbReference>
<evidence type="ECO:0000256" key="1">
    <source>
        <dbReference type="SAM" id="MobiDB-lite"/>
    </source>
</evidence>
<dbReference type="Gene3D" id="3.10.350.10">
    <property type="entry name" value="LysM domain"/>
    <property type="match status" value="1"/>
</dbReference>
<feature type="signal peptide" evidence="2">
    <location>
        <begin position="1"/>
        <end position="41"/>
    </location>
</feature>
<dbReference type="InterPro" id="IPR016047">
    <property type="entry name" value="M23ase_b-sheet_dom"/>
</dbReference>
<proteinExistence type="predicted"/>
<protein>
    <submittedName>
        <fullName evidence="4">LysM peptidoglycan-binding domain-containing M23 family metallopeptidase</fullName>
    </submittedName>
</protein>
<keyword evidence="5" id="KW-1185">Reference proteome</keyword>
<evidence type="ECO:0000313" key="5">
    <source>
        <dbReference type="Proteomes" id="UP001164506"/>
    </source>
</evidence>
<dbReference type="GeneID" id="95599309"/>
<dbReference type="InterPro" id="IPR011055">
    <property type="entry name" value="Dup_hybrid_motif"/>
</dbReference>
<dbReference type="PANTHER" id="PTHR21666">
    <property type="entry name" value="PEPTIDASE-RELATED"/>
    <property type="match status" value="1"/>
</dbReference>
<dbReference type="PROSITE" id="PS51782">
    <property type="entry name" value="LYSM"/>
    <property type="match status" value="1"/>
</dbReference>
<name>A0ABY6QV32_9ACTN</name>
<dbReference type="Gene3D" id="2.70.70.10">
    <property type="entry name" value="Glucose Permease (Domain IIA)"/>
    <property type="match status" value="1"/>
</dbReference>
<dbReference type="InterPro" id="IPR036779">
    <property type="entry name" value="LysM_dom_sf"/>
</dbReference>
<evidence type="ECO:0000256" key="2">
    <source>
        <dbReference type="SAM" id="SignalP"/>
    </source>
</evidence>
<feature type="region of interest" description="Disordered" evidence="1">
    <location>
        <begin position="131"/>
        <end position="195"/>
    </location>
</feature>
<feature type="domain" description="LysM" evidence="3">
    <location>
        <begin position="75"/>
        <end position="124"/>
    </location>
</feature>
<evidence type="ECO:0000313" key="4">
    <source>
        <dbReference type="EMBL" id="UZX20589.1"/>
    </source>
</evidence>
<dbReference type="RefSeq" id="WP_267258391.1">
    <property type="nucleotide sequence ID" value="NZ_CP084204.1"/>
</dbReference>
<dbReference type="InterPro" id="IPR050570">
    <property type="entry name" value="Cell_wall_metabolism_enzyme"/>
</dbReference>
<dbReference type="CDD" id="cd00118">
    <property type="entry name" value="LysM"/>
    <property type="match status" value="1"/>
</dbReference>
<feature type="chain" id="PRO_5046133142" evidence="2">
    <location>
        <begin position="42"/>
        <end position="324"/>
    </location>
</feature>
<dbReference type="Pfam" id="PF01476">
    <property type="entry name" value="LysM"/>
    <property type="match status" value="1"/>
</dbReference>
<feature type="compositionally biased region" description="Polar residues" evidence="1">
    <location>
        <begin position="144"/>
        <end position="153"/>
    </location>
</feature>
<accession>A0ABY6QV32</accession>
<gene>
    <name evidence="4" type="ORF">LDH80_07660</name>
</gene>
<dbReference type="EMBL" id="CP084204">
    <property type="protein sequence ID" value="UZX20589.1"/>
    <property type="molecule type" value="Genomic_DNA"/>
</dbReference>
<keyword evidence="2" id="KW-0732">Signal</keyword>
<dbReference type="Proteomes" id="UP001164506">
    <property type="component" value="Chromosome"/>
</dbReference>